<name>A0A7J0F1L5_9ERIC</name>
<dbReference type="Gene3D" id="3.70.10.10">
    <property type="match status" value="1"/>
</dbReference>
<accession>A0A7J0F1L5</accession>
<dbReference type="Proteomes" id="UP000585474">
    <property type="component" value="Unassembled WGS sequence"/>
</dbReference>
<dbReference type="InterPro" id="IPR046938">
    <property type="entry name" value="DNA_clamp_sf"/>
</dbReference>
<dbReference type="SUPFAM" id="SSF55979">
    <property type="entry name" value="DNA clamp"/>
    <property type="match status" value="1"/>
</dbReference>
<keyword evidence="2" id="KW-1185">Reference proteome</keyword>
<protein>
    <submittedName>
        <fullName evidence="1">Uncharacterized protein</fullName>
    </submittedName>
</protein>
<proteinExistence type="predicted"/>
<gene>
    <name evidence="1" type="ORF">Acr_08g0009770</name>
</gene>
<organism evidence="1 2">
    <name type="scientific">Actinidia rufa</name>
    <dbReference type="NCBI Taxonomy" id="165716"/>
    <lineage>
        <taxon>Eukaryota</taxon>
        <taxon>Viridiplantae</taxon>
        <taxon>Streptophyta</taxon>
        <taxon>Embryophyta</taxon>
        <taxon>Tracheophyta</taxon>
        <taxon>Spermatophyta</taxon>
        <taxon>Magnoliopsida</taxon>
        <taxon>eudicotyledons</taxon>
        <taxon>Gunneridae</taxon>
        <taxon>Pentapetalae</taxon>
        <taxon>asterids</taxon>
        <taxon>Ericales</taxon>
        <taxon>Actinidiaceae</taxon>
        <taxon>Actinidia</taxon>
    </lineage>
</organism>
<dbReference type="EMBL" id="BJWL01000008">
    <property type="protein sequence ID" value="GFY92581.1"/>
    <property type="molecule type" value="Genomic_DNA"/>
</dbReference>
<evidence type="ECO:0000313" key="1">
    <source>
        <dbReference type="EMBL" id="GFY92581.1"/>
    </source>
</evidence>
<comment type="caution">
    <text evidence="1">The sequence shown here is derived from an EMBL/GenBank/DDBJ whole genome shotgun (WGS) entry which is preliminary data.</text>
</comment>
<evidence type="ECO:0000313" key="2">
    <source>
        <dbReference type="Proteomes" id="UP000585474"/>
    </source>
</evidence>
<reference evidence="1 2" key="1">
    <citation type="submission" date="2019-07" db="EMBL/GenBank/DDBJ databases">
        <title>De Novo Assembly of kiwifruit Actinidia rufa.</title>
        <authorList>
            <person name="Sugita-Konishi S."/>
            <person name="Sato K."/>
            <person name="Mori E."/>
            <person name="Abe Y."/>
            <person name="Kisaki G."/>
            <person name="Hamano K."/>
            <person name="Suezawa K."/>
            <person name="Otani M."/>
            <person name="Fukuda T."/>
            <person name="Manabe T."/>
            <person name="Gomi K."/>
            <person name="Tabuchi M."/>
            <person name="Akimitsu K."/>
            <person name="Kataoka I."/>
        </authorList>
    </citation>
    <scope>NUCLEOTIDE SEQUENCE [LARGE SCALE GENOMIC DNA]</scope>
    <source>
        <strain evidence="2">cv. Fuchu</strain>
    </source>
</reference>
<dbReference type="OrthoDB" id="10362762at2759"/>
<dbReference type="AlphaFoldDB" id="A0A7J0F1L5"/>
<sequence>MIALKKIQGNQLRELLSSLMRVGSSGAAIWERESFTVEASTESVAVKLRFGSLCFDHYVCSKPTRTWLNLHHLDGMFSSTDNDKYLIMSAVTSANHQATNMYFVYEHHGTDMFMAETNLRGGAIPHHHRDINDSELCYQVAVGILSWEFRRIIWHFAKPGTQFGDFLLAIL</sequence>